<evidence type="ECO:0000313" key="5">
    <source>
        <dbReference type="RefSeq" id="XP_022146557.1"/>
    </source>
</evidence>
<keyword evidence="1 2" id="KW-0175">Coiled coil</keyword>
<feature type="region of interest" description="Disordered" evidence="3">
    <location>
        <begin position="313"/>
        <end position="341"/>
    </location>
</feature>
<evidence type="ECO:0000256" key="2">
    <source>
        <dbReference type="SAM" id="Coils"/>
    </source>
</evidence>
<dbReference type="OrthoDB" id="754037at2759"/>
<evidence type="ECO:0000256" key="3">
    <source>
        <dbReference type="SAM" id="MobiDB-lite"/>
    </source>
</evidence>
<name>A0A6J1CZW8_MOMCH</name>
<dbReference type="GeneID" id="111015744"/>
<dbReference type="KEGG" id="mcha:111015744"/>
<gene>
    <name evidence="5" type="primary">LOC111015744</name>
</gene>
<feature type="compositionally biased region" description="Pro residues" evidence="3">
    <location>
        <begin position="496"/>
        <end position="509"/>
    </location>
</feature>
<evidence type="ECO:0000256" key="1">
    <source>
        <dbReference type="ARBA" id="ARBA00023054"/>
    </source>
</evidence>
<accession>A0A6J1CZW8</accession>
<dbReference type="InterPro" id="IPR040265">
    <property type="entry name" value="CHUP1/IPGA1-like"/>
</dbReference>
<evidence type="ECO:0000313" key="4">
    <source>
        <dbReference type="Proteomes" id="UP000504603"/>
    </source>
</evidence>
<feature type="compositionally biased region" description="Basic and acidic residues" evidence="3">
    <location>
        <begin position="1"/>
        <end position="11"/>
    </location>
</feature>
<reference evidence="5" key="1">
    <citation type="submission" date="2025-08" db="UniProtKB">
        <authorList>
            <consortium name="RefSeq"/>
        </authorList>
    </citation>
    <scope>IDENTIFICATION</scope>
    <source>
        <strain evidence="5">OHB3-1</strain>
    </source>
</reference>
<dbReference type="PANTHER" id="PTHR31342">
    <property type="entry name" value="PROTEIN CHUP1, CHLOROPLASTIC"/>
    <property type="match status" value="1"/>
</dbReference>
<dbReference type="GO" id="GO:0072699">
    <property type="term" value="P:protein localization to cortical microtubule cytoskeleton"/>
    <property type="evidence" value="ECO:0007669"/>
    <property type="project" value="TreeGrafter"/>
</dbReference>
<feature type="region of interest" description="Disordered" evidence="3">
    <location>
        <begin position="1"/>
        <end position="90"/>
    </location>
</feature>
<dbReference type="Proteomes" id="UP000504603">
    <property type="component" value="Unplaced"/>
</dbReference>
<dbReference type="RefSeq" id="XP_022146557.1">
    <property type="nucleotide sequence ID" value="XM_022290865.1"/>
</dbReference>
<feature type="compositionally biased region" description="Polar residues" evidence="3">
    <location>
        <begin position="63"/>
        <end position="82"/>
    </location>
</feature>
<feature type="compositionally biased region" description="Polar residues" evidence="3">
    <location>
        <begin position="16"/>
        <end position="33"/>
    </location>
</feature>
<feature type="region of interest" description="Disordered" evidence="3">
    <location>
        <begin position="389"/>
        <end position="418"/>
    </location>
</feature>
<feature type="compositionally biased region" description="Polar residues" evidence="3">
    <location>
        <begin position="313"/>
        <end position="330"/>
    </location>
</feature>
<organism evidence="4 5">
    <name type="scientific">Momordica charantia</name>
    <name type="common">Bitter gourd</name>
    <name type="synonym">Balsam pear</name>
    <dbReference type="NCBI Taxonomy" id="3673"/>
    <lineage>
        <taxon>Eukaryota</taxon>
        <taxon>Viridiplantae</taxon>
        <taxon>Streptophyta</taxon>
        <taxon>Embryophyta</taxon>
        <taxon>Tracheophyta</taxon>
        <taxon>Spermatophyta</taxon>
        <taxon>Magnoliopsida</taxon>
        <taxon>eudicotyledons</taxon>
        <taxon>Gunneridae</taxon>
        <taxon>Pentapetalae</taxon>
        <taxon>rosids</taxon>
        <taxon>fabids</taxon>
        <taxon>Cucurbitales</taxon>
        <taxon>Cucurbitaceae</taxon>
        <taxon>Momordiceae</taxon>
        <taxon>Momordica</taxon>
    </lineage>
</organism>
<feature type="region of interest" description="Disordered" evidence="3">
    <location>
        <begin position="471"/>
        <end position="511"/>
    </location>
</feature>
<dbReference type="PANTHER" id="PTHR31342:SF41">
    <property type="entry name" value="OS08G0129600 PROTEIN"/>
    <property type="match status" value="1"/>
</dbReference>
<proteinExistence type="predicted"/>
<keyword evidence="4" id="KW-1185">Reference proteome</keyword>
<dbReference type="GO" id="GO:0055028">
    <property type="term" value="C:cortical microtubule"/>
    <property type="evidence" value="ECO:0007669"/>
    <property type="project" value="TreeGrafter"/>
</dbReference>
<dbReference type="AlphaFoldDB" id="A0A6J1CZW8"/>
<feature type="coiled-coil region" evidence="2">
    <location>
        <begin position="133"/>
        <end position="256"/>
    </location>
</feature>
<sequence>MKEENPSESRGKSSRFADQNQNPKCQNQNAKGNTGNGGSKLRAASSWGSNIVKGFSTDKKTKAQTQSNLQPKKAPLTSSDLANQKDKFVPSHSRIKRSLIGDLSCSANPAQVHPHSYQTHHRRQSSRDLFVELDQLRSLLHESKQREFELQNELAELKRNARNYELERELEEKKAEIDCLTQKVSLLEEDRRVLSEQLVALPSISEKQEEPQTAPQNVEVEVVELRRLNKELQLQKRNLACRLSSVESELASLAKNSESEAIAKIKAEASLLRHTNEDLCKQVEGLQMSRLNEVEELAYLRWVNSCLRNELRNSCPSASSDNLSSPQATERSSESVGSLSSQKEYMDYNSAKRINLIKKLKKWPITDEDLSNLDCSDYGVLVDKNWADAEEGRSPRRRHSISGAKGWPEELEPNKRRQSDGFICAKEMEKEADPLSTQKYDLGVSQRPHILENCHEISRSLASLDVEKRALRIPNPPPRPSCSISSEPKEENRAQVPPPLPPPPPPPLPKFAVRSAMGMVQRAPQVVEFYHSLMKRDSRKDSSNGAICNVPDVSNVRSSMIGEIENRSSHLLAIKADIETQGEFVNSLIREVNNAVYLDIEDIVAFVKWLDDELCFLVDERAVLKHFDWPERKADALREAAFGYRDLKKLECEISAYKDDPRLPCDIALKKMVALSEKMERSIYNLLRIRESLMRNCKEFQIPTDWMLDNGIISKIKLGSVKLAKMYMKRVAMELQSKAASEKDPAMDYMLLQGVRFAFRIHQFAGGFDAETMHAFEDLRNLANLLNKK</sequence>
<protein>
    <submittedName>
        <fullName evidence="5">Protein CHUP1, chloroplastic-like</fullName>
    </submittedName>
</protein>